<accession>A0ABY9YXV4</accession>
<dbReference type="RefSeq" id="WP_311883118.1">
    <property type="nucleotide sequence ID" value="NZ_CP119391.1"/>
</dbReference>
<dbReference type="EMBL" id="CP119391">
    <property type="protein sequence ID" value="WNK19709.1"/>
    <property type="molecule type" value="Genomic_DNA"/>
</dbReference>
<organism evidence="2 3">
    <name type="scientific">Halomonas piscis</name>
    <dbReference type="NCBI Taxonomy" id="3031727"/>
    <lineage>
        <taxon>Bacteria</taxon>
        <taxon>Pseudomonadati</taxon>
        <taxon>Pseudomonadota</taxon>
        <taxon>Gammaproteobacteria</taxon>
        <taxon>Oceanospirillales</taxon>
        <taxon>Halomonadaceae</taxon>
        <taxon>Halomonas</taxon>
    </lineage>
</organism>
<sequence>MTQRKPKSVIKRVYVPTQVHDLPNGERLTVPGHYDPDHPRLSDSNHSDDND</sequence>
<name>A0ABY9YXV4_9GAMM</name>
<keyword evidence="3" id="KW-1185">Reference proteome</keyword>
<reference evidence="2 3" key="1">
    <citation type="submission" date="2023-03" db="EMBL/GenBank/DDBJ databases">
        <title>Halomonas sp. nov., isolated from Korean tranditional fermented seafood 'Jeotgal'.</title>
        <authorList>
            <person name="Kim B."/>
            <person name="Shin N.-R."/>
        </authorList>
    </citation>
    <scope>NUCLEOTIDE SEQUENCE [LARGE SCALE GENOMIC DNA]</scope>
    <source>
        <strain evidence="2 3">SG2L-4</strain>
    </source>
</reference>
<proteinExistence type="predicted"/>
<feature type="compositionally biased region" description="Basic and acidic residues" evidence="1">
    <location>
        <begin position="34"/>
        <end position="51"/>
    </location>
</feature>
<dbReference type="Proteomes" id="UP001301869">
    <property type="component" value="Chromosome"/>
</dbReference>
<evidence type="ECO:0000256" key="1">
    <source>
        <dbReference type="SAM" id="MobiDB-lite"/>
    </source>
</evidence>
<evidence type="ECO:0000313" key="2">
    <source>
        <dbReference type="EMBL" id="WNK19709.1"/>
    </source>
</evidence>
<evidence type="ECO:0000313" key="3">
    <source>
        <dbReference type="Proteomes" id="UP001301869"/>
    </source>
</evidence>
<feature type="region of interest" description="Disordered" evidence="1">
    <location>
        <begin position="17"/>
        <end position="51"/>
    </location>
</feature>
<protein>
    <submittedName>
        <fullName evidence="2">Uncharacterized protein</fullName>
    </submittedName>
</protein>
<gene>
    <name evidence="2" type="ORF">P1P91_12855</name>
</gene>